<evidence type="ECO:0000256" key="1">
    <source>
        <dbReference type="SAM" id="MobiDB-lite"/>
    </source>
</evidence>
<feature type="region of interest" description="Disordered" evidence="1">
    <location>
        <begin position="64"/>
        <end position="86"/>
    </location>
</feature>
<comment type="caution">
    <text evidence="2">The sequence shown here is derived from an EMBL/GenBank/DDBJ whole genome shotgun (WGS) entry which is preliminary data.</text>
</comment>
<feature type="compositionally biased region" description="Polar residues" evidence="1">
    <location>
        <begin position="69"/>
        <end position="80"/>
    </location>
</feature>
<dbReference type="EMBL" id="BMAO01022670">
    <property type="protein sequence ID" value="GFQ83556.1"/>
    <property type="molecule type" value="Genomic_DNA"/>
</dbReference>
<evidence type="ECO:0000313" key="3">
    <source>
        <dbReference type="Proteomes" id="UP000887116"/>
    </source>
</evidence>
<protein>
    <submittedName>
        <fullName evidence="2">Uncharacterized protein</fullName>
    </submittedName>
</protein>
<reference evidence="2" key="1">
    <citation type="submission" date="2020-07" db="EMBL/GenBank/DDBJ databases">
        <title>Multicomponent nature underlies the extraordinary mechanical properties of spider dragline silk.</title>
        <authorList>
            <person name="Kono N."/>
            <person name="Nakamura H."/>
            <person name="Mori M."/>
            <person name="Yoshida Y."/>
            <person name="Ohtoshi R."/>
            <person name="Malay A.D."/>
            <person name="Moran D.A.P."/>
            <person name="Tomita M."/>
            <person name="Numata K."/>
            <person name="Arakawa K."/>
        </authorList>
    </citation>
    <scope>NUCLEOTIDE SEQUENCE</scope>
</reference>
<evidence type="ECO:0000313" key="2">
    <source>
        <dbReference type="EMBL" id="GFQ83556.1"/>
    </source>
</evidence>
<proteinExistence type="predicted"/>
<dbReference type="AlphaFoldDB" id="A0A8X6KTC1"/>
<name>A0A8X6KTC1_TRICU</name>
<dbReference type="Proteomes" id="UP000887116">
    <property type="component" value="Unassembled WGS sequence"/>
</dbReference>
<sequence length="111" mass="12321">MVDAPDNAVGGVLQQYVSNHWQPLALSFMRLTPTPKRLKTCFFADPDPSKPTLVDKSSITSISLSTVSDTPHQSHQGTSEKSSKLRMRFAEPPAQYVTRSGHAVHPFKRFP</sequence>
<keyword evidence="3" id="KW-1185">Reference proteome</keyword>
<organism evidence="2 3">
    <name type="scientific">Trichonephila clavata</name>
    <name type="common">Joro spider</name>
    <name type="synonym">Nephila clavata</name>
    <dbReference type="NCBI Taxonomy" id="2740835"/>
    <lineage>
        <taxon>Eukaryota</taxon>
        <taxon>Metazoa</taxon>
        <taxon>Ecdysozoa</taxon>
        <taxon>Arthropoda</taxon>
        <taxon>Chelicerata</taxon>
        <taxon>Arachnida</taxon>
        <taxon>Araneae</taxon>
        <taxon>Araneomorphae</taxon>
        <taxon>Entelegynae</taxon>
        <taxon>Araneoidea</taxon>
        <taxon>Nephilidae</taxon>
        <taxon>Trichonephila</taxon>
    </lineage>
</organism>
<gene>
    <name evidence="2" type="ORF">TNCT_172141</name>
</gene>
<accession>A0A8X6KTC1</accession>